<dbReference type="PROSITE" id="PS50146">
    <property type="entry name" value="DAGK"/>
    <property type="match status" value="1"/>
</dbReference>
<keyword evidence="8" id="KW-0460">Magnesium</keyword>
<evidence type="ECO:0000256" key="7">
    <source>
        <dbReference type="ARBA" id="ARBA00022840"/>
    </source>
</evidence>
<gene>
    <name evidence="13" type="ORF">HMPREF9448_01839</name>
</gene>
<evidence type="ECO:0000259" key="12">
    <source>
        <dbReference type="PROSITE" id="PS50146"/>
    </source>
</evidence>
<evidence type="ECO:0000256" key="5">
    <source>
        <dbReference type="ARBA" id="ARBA00022741"/>
    </source>
</evidence>
<keyword evidence="3" id="KW-0808">Transferase</keyword>
<dbReference type="GO" id="GO:0046872">
    <property type="term" value="F:metal ion binding"/>
    <property type="evidence" value="ECO:0007669"/>
    <property type="project" value="UniProtKB-KW"/>
</dbReference>
<keyword evidence="5" id="KW-0547">Nucleotide-binding</keyword>
<evidence type="ECO:0000256" key="6">
    <source>
        <dbReference type="ARBA" id="ARBA00022777"/>
    </source>
</evidence>
<dbReference type="InterPro" id="IPR045540">
    <property type="entry name" value="YegS/DAGK_C"/>
</dbReference>
<keyword evidence="2" id="KW-0444">Lipid biosynthesis</keyword>
<accession>K0WY53</accession>
<dbReference type="InterPro" id="IPR016064">
    <property type="entry name" value="NAD/diacylglycerol_kinase_sf"/>
</dbReference>
<name>K0WY53_9BACT</name>
<dbReference type="SUPFAM" id="SSF111331">
    <property type="entry name" value="NAD kinase/diacylglycerol kinase-like"/>
    <property type="match status" value="1"/>
</dbReference>
<dbReference type="AlphaFoldDB" id="K0WY53"/>
<comment type="cofactor">
    <cofactor evidence="1">
        <name>Mg(2+)</name>
        <dbReference type="ChEBI" id="CHEBI:18420"/>
    </cofactor>
</comment>
<organism evidence="13 14">
    <name type="scientific">Barnesiella intestinihominis YIT 11860</name>
    <dbReference type="NCBI Taxonomy" id="742726"/>
    <lineage>
        <taxon>Bacteria</taxon>
        <taxon>Pseudomonadati</taxon>
        <taxon>Bacteroidota</taxon>
        <taxon>Bacteroidia</taxon>
        <taxon>Bacteroidales</taxon>
        <taxon>Barnesiellaceae</taxon>
        <taxon>Barnesiella</taxon>
    </lineage>
</organism>
<dbReference type="GO" id="GO:0005886">
    <property type="term" value="C:plasma membrane"/>
    <property type="evidence" value="ECO:0007669"/>
    <property type="project" value="TreeGrafter"/>
</dbReference>
<dbReference type="InterPro" id="IPR005218">
    <property type="entry name" value="Diacylglycerol/lipid_kinase"/>
</dbReference>
<sequence length="357" mass="39068">MAIGPLSFDESGLFECLVFIPCTGFAYAFSKTENSMSAPKRLLAIINPISGTKDKEEIPALIREVIEPSKYRVECVFTQYAGHGAELTRRAVDESVDIVLSVGGDGTCNEIARELIDTSTALAIVPVGSGNGLARHLGISMDVRKALEIINDGQIVDLDYCTANDRPFFCTCGVGFDALVSLKFAQGKRRGKLSYVAKALTEYLKYKSETYQIEMPDGTVTEKAFLIACGNASQYGNNAYIAPHASMQDGKIDVTVLMPFTPFDTAALALLLFTKHIDQDSNIKSFTTESLTIKREKPGAIHLDGEPIEMGTRIDVRCFKGGLHALIPSGEPKRSIIEPFASVFWEFIETVRQELNI</sequence>
<evidence type="ECO:0000313" key="13">
    <source>
        <dbReference type="EMBL" id="EJZ63191.1"/>
    </source>
</evidence>
<keyword evidence="7" id="KW-0067">ATP-binding</keyword>
<dbReference type="PANTHER" id="PTHR12358:SF106">
    <property type="entry name" value="LIPID KINASE YEGS"/>
    <property type="match status" value="1"/>
</dbReference>
<evidence type="ECO:0000256" key="3">
    <source>
        <dbReference type="ARBA" id="ARBA00022679"/>
    </source>
</evidence>
<dbReference type="STRING" id="742726.HMPREF9448_01839"/>
<evidence type="ECO:0000313" key="14">
    <source>
        <dbReference type="Proteomes" id="UP000006044"/>
    </source>
</evidence>
<dbReference type="HOGENOM" id="CLU_045532_1_2_10"/>
<feature type="domain" description="DAGKc" evidence="12">
    <location>
        <begin position="37"/>
        <end position="167"/>
    </location>
</feature>
<dbReference type="Gene3D" id="3.40.50.10330">
    <property type="entry name" value="Probable inorganic polyphosphate/atp-NAD kinase, domain 1"/>
    <property type="match status" value="1"/>
</dbReference>
<keyword evidence="14" id="KW-1185">Reference proteome</keyword>
<evidence type="ECO:0000256" key="1">
    <source>
        <dbReference type="ARBA" id="ARBA00001946"/>
    </source>
</evidence>
<dbReference type="PANTHER" id="PTHR12358">
    <property type="entry name" value="SPHINGOSINE KINASE"/>
    <property type="match status" value="1"/>
</dbReference>
<dbReference type="SMART" id="SM00046">
    <property type="entry name" value="DAGKc"/>
    <property type="match status" value="1"/>
</dbReference>
<evidence type="ECO:0000256" key="10">
    <source>
        <dbReference type="ARBA" id="ARBA00023209"/>
    </source>
</evidence>
<proteinExistence type="predicted"/>
<evidence type="ECO:0000256" key="4">
    <source>
        <dbReference type="ARBA" id="ARBA00022723"/>
    </source>
</evidence>
<dbReference type="Gene3D" id="2.60.200.40">
    <property type="match status" value="1"/>
</dbReference>
<dbReference type="EMBL" id="ADLE01000014">
    <property type="protein sequence ID" value="EJZ63191.1"/>
    <property type="molecule type" value="Genomic_DNA"/>
</dbReference>
<keyword evidence="4" id="KW-0479">Metal-binding</keyword>
<evidence type="ECO:0000256" key="8">
    <source>
        <dbReference type="ARBA" id="ARBA00022842"/>
    </source>
</evidence>
<dbReference type="Pfam" id="PF19279">
    <property type="entry name" value="YegS_C"/>
    <property type="match status" value="1"/>
</dbReference>
<dbReference type="NCBIfam" id="TIGR00147">
    <property type="entry name" value="YegS/Rv2252/BmrU family lipid kinase"/>
    <property type="match status" value="1"/>
</dbReference>
<dbReference type="InterPro" id="IPR050187">
    <property type="entry name" value="Lipid_Phosphate_FormReg"/>
</dbReference>
<dbReference type="Pfam" id="PF00781">
    <property type="entry name" value="DAGK_cat"/>
    <property type="match status" value="1"/>
</dbReference>
<dbReference type="PATRIC" id="fig|742726.3.peg.1928"/>
<evidence type="ECO:0000256" key="11">
    <source>
        <dbReference type="ARBA" id="ARBA00023264"/>
    </source>
</evidence>
<evidence type="ECO:0000256" key="2">
    <source>
        <dbReference type="ARBA" id="ARBA00022516"/>
    </source>
</evidence>
<keyword evidence="11" id="KW-1208">Phospholipid metabolism</keyword>
<keyword evidence="6 13" id="KW-0418">Kinase</keyword>
<protein>
    <submittedName>
        <fullName evidence="13">YegS BmrU family lipid kinase</fullName>
    </submittedName>
</protein>
<dbReference type="Proteomes" id="UP000006044">
    <property type="component" value="Unassembled WGS sequence"/>
</dbReference>
<dbReference type="GO" id="GO:0016301">
    <property type="term" value="F:kinase activity"/>
    <property type="evidence" value="ECO:0007669"/>
    <property type="project" value="UniProtKB-KW"/>
</dbReference>
<evidence type="ECO:0000256" key="9">
    <source>
        <dbReference type="ARBA" id="ARBA00023098"/>
    </source>
</evidence>
<dbReference type="InterPro" id="IPR001206">
    <property type="entry name" value="Diacylglycerol_kinase_cat_dom"/>
</dbReference>
<dbReference type="GO" id="GO:0005524">
    <property type="term" value="F:ATP binding"/>
    <property type="evidence" value="ECO:0007669"/>
    <property type="project" value="UniProtKB-KW"/>
</dbReference>
<keyword evidence="10" id="KW-0594">Phospholipid biosynthesis</keyword>
<keyword evidence="9" id="KW-0443">Lipid metabolism</keyword>
<dbReference type="GO" id="GO:0008654">
    <property type="term" value="P:phospholipid biosynthetic process"/>
    <property type="evidence" value="ECO:0007669"/>
    <property type="project" value="UniProtKB-KW"/>
</dbReference>
<reference evidence="13 14" key="1">
    <citation type="submission" date="2012-08" db="EMBL/GenBank/DDBJ databases">
        <title>The Genome Sequence of Barnesiella intestinihominis YIT 11860.</title>
        <authorList>
            <consortium name="The Broad Institute Genome Sequencing Platform"/>
            <person name="Earl A."/>
            <person name="Ward D."/>
            <person name="Feldgarden M."/>
            <person name="Gevers D."/>
            <person name="Morotomi M."/>
            <person name="Walker B."/>
            <person name="Young S.K."/>
            <person name="Zeng Q."/>
            <person name="Gargeya S."/>
            <person name="Fitzgerald M."/>
            <person name="Haas B."/>
            <person name="Abouelleil A."/>
            <person name="Alvarado L."/>
            <person name="Arachchi H.M."/>
            <person name="Berlin A.M."/>
            <person name="Chapman S.B."/>
            <person name="Goldberg J."/>
            <person name="Griggs A."/>
            <person name="Gujja S."/>
            <person name="Hansen M."/>
            <person name="Howarth C."/>
            <person name="Imamovic A."/>
            <person name="Larimer J."/>
            <person name="McCowen C."/>
            <person name="Montmayeur A."/>
            <person name="Murphy C."/>
            <person name="Neiman D."/>
            <person name="Pearson M."/>
            <person name="Priest M."/>
            <person name="Roberts A."/>
            <person name="Saif S."/>
            <person name="Shea T."/>
            <person name="Sisk P."/>
            <person name="Sykes S."/>
            <person name="Wortman J."/>
            <person name="Nusbaum C."/>
            <person name="Birren B."/>
        </authorList>
    </citation>
    <scope>NUCLEOTIDE SEQUENCE [LARGE SCALE GENOMIC DNA]</scope>
    <source>
        <strain evidence="13 14">YIT 11860</strain>
    </source>
</reference>
<dbReference type="eggNOG" id="COG1597">
    <property type="taxonomic scope" value="Bacteria"/>
</dbReference>
<comment type="caution">
    <text evidence="13">The sequence shown here is derived from an EMBL/GenBank/DDBJ whole genome shotgun (WGS) entry which is preliminary data.</text>
</comment>
<dbReference type="InterPro" id="IPR017438">
    <property type="entry name" value="ATP-NAD_kinase_N"/>
</dbReference>